<dbReference type="PANTHER" id="PTHR11629:SF63">
    <property type="entry name" value="V-TYPE PROTON ATPASE SUBUNIT A"/>
    <property type="match status" value="1"/>
</dbReference>
<evidence type="ECO:0000256" key="1">
    <source>
        <dbReference type="ARBA" id="ARBA00004141"/>
    </source>
</evidence>
<keyword evidence="3" id="KW-0813">Transport</keyword>
<keyword evidence="4 8" id="KW-0812">Transmembrane</keyword>
<comment type="similarity">
    <text evidence="2">Belongs to the V-ATPase 116 kDa subunit family.</text>
</comment>
<comment type="caution">
    <text evidence="9">The sequence shown here is derived from an EMBL/GenBank/DDBJ whole genome shotgun (WGS) entry which is preliminary data.</text>
</comment>
<gene>
    <name evidence="9" type="ORF">E4100_08860</name>
</gene>
<keyword evidence="6" id="KW-0406">Ion transport</keyword>
<evidence type="ECO:0000313" key="9">
    <source>
        <dbReference type="EMBL" id="TFZ39205.1"/>
    </source>
</evidence>
<dbReference type="Gene3D" id="1.20.1460.20">
    <property type="match status" value="1"/>
</dbReference>
<dbReference type="Gene3D" id="3.30.70.2170">
    <property type="match status" value="1"/>
</dbReference>
<keyword evidence="5 8" id="KW-1133">Transmembrane helix</keyword>
<dbReference type="EMBL" id="SRIB01000016">
    <property type="protein sequence ID" value="TFZ39205.1"/>
    <property type="molecule type" value="Genomic_DNA"/>
</dbReference>
<proteinExistence type="inferred from homology"/>
<reference evidence="9 10" key="1">
    <citation type="submission" date="2019-03" db="EMBL/GenBank/DDBJ databases">
        <title>Draft genome sequence data and analysis of a Fermenting Bacterium, Soehngenia longevitae strain 1933PT, isolated from petroleum reservoir in Azerbaijan.</title>
        <authorList>
            <person name="Grouzdev D.S."/>
            <person name="Bidzhieva S.K."/>
            <person name="Sokolova D.S."/>
            <person name="Tourova T.P."/>
            <person name="Poltaraus A.B."/>
            <person name="Nazina T.N."/>
        </authorList>
    </citation>
    <scope>NUCLEOTIDE SEQUENCE [LARGE SCALE GENOMIC DNA]</scope>
    <source>
        <strain evidence="9 10">1933P</strain>
    </source>
</reference>
<feature type="transmembrane region" description="Helical" evidence="8">
    <location>
        <begin position="511"/>
        <end position="531"/>
    </location>
</feature>
<evidence type="ECO:0000256" key="4">
    <source>
        <dbReference type="ARBA" id="ARBA00022692"/>
    </source>
</evidence>
<dbReference type="OrthoDB" id="9803814at2"/>
<evidence type="ECO:0000313" key="10">
    <source>
        <dbReference type="Proteomes" id="UP000298381"/>
    </source>
</evidence>
<feature type="transmembrane region" description="Helical" evidence="8">
    <location>
        <begin position="599"/>
        <end position="621"/>
    </location>
</feature>
<dbReference type="Proteomes" id="UP000298381">
    <property type="component" value="Unassembled WGS sequence"/>
</dbReference>
<keyword evidence="10" id="KW-1185">Reference proteome</keyword>
<evidence type="ECO:0000256" key="5">
    <source>
        <dbReference type="ARBA" id="ARBA00022989"/>
    </source>
</evidence>
<dbReference type="InterPro" id="IPR002490">
    <property type="entry name" value="V-ATPase_116kDa_su"/>
</dbReference>
<keyword evidence="7 8" id="KW-0472">Membrane</keyword>
<evidence type="ECO:0000256" key="3">
    <source>
        <dbReference type="ARBA" id="ARBA00022448"/>
    </source>
</evidence>
<dbReference type="GO" id="GO:0046961">
    <property type="term" value="F:proton-transporting ATPase activity, rotational mechanism"/>
    <property type="evidence" value="ECO:0007669"/>
    <property type="project" value="InterPro"/>
</dbReference>
<dbReference type="GO" id="GO:0016471">
    <property type="term" value="C:vacuolar proton-transporting V-type ATPase complex"/>
    <property type="evidence" value="ECO:0007669"/>
    <property type="project" value="TreeGrafter"/>
</dbReference>
<dbReference type="RefSeq" id="WP_135271691.1">
    <property type="nucleotide sequence ID" value="NZ_SRIB01000016.1"/>
</dbReference>
<dbReference type="GO" id="GO:0007035">
    <property type="term" value="P:vacuolar acidification"/>
    <property type="evidence" value="ECO:0007669"/>
    <property type="project" value="TreeGrafter"/>
</dbReference>
<dbReference type="PANTHER" id="PTHR11629">
    <property type="entry name" value="VACUOLAR PROTON ATPASES"/>
    <property type="match status" value="1"/>
</dbReference>
<comment type="subcellular location">
    <subcellularLocation>
        <location evidence="1">Membrane</location>
        <topology evidence="1">Multi-pass membrane protein</topology>
    </subcellularLocation>
</comment>
<evidence type="ECO:0000256" key="8">
    <source>
        <dbReference type="SAM" id="Phobius"/>
    </source>
</evidence>
<feature type="transmembrane region" description="Helical" evidence="8">
    <location>
        <begin position="482"/>
        <end position="505"/>
    </location>
</feature>
<feature type="transmembrane region" description="Helical" evidence="8">
    <location>
        <begin position="370"/>
        <end position="394"/>
    </location>
</feature>
<organism evidence="9 10">
    <name type="scientific">Soehngenia longivitae</name>
    <dbReference type="NCBI Taxonomy" id="2562294"/>
    <lineage>
        <taxon>Bacteria</taxon>
        <taxon>Bacillati</taxon>
        <taxon>Bacillota</taxon>
        <taxon>Tissierellia</taxon>
        <taxon>Tissierellales</taxon>
        <taxon>Tissierellaceae</taxon>
        <taxon>Soehngenia</taxon>
    </lineage>
</organism>
<feature type="transmembrane region" description="Helical" evidence="8">
    <location>
        <begin position="440"/>
        <end position="461"/>
    </location>
</feature>
<evidence type="ECO:0000256" key="6">
    <source>
        <dbReference type="ARBA" id="ARBA00023065"/>
    </source>
</evidence>
<name>A0A4Z0D1L0_9FIRM</name>
<dbReference type="AlphaFoldDB" id="A0A4Z0D1L0"/>
<protein>
    <submittedName>
        <fullName evidence="9">Uncharacterized protein</fullName>
    </submittedName>
</protein>
<dbReference type="GO" id="GO:0033179">
    <property type="term" value="C:proton-transporting V-type ATPase, V0 domain"/>
    <property type="evidence" value="ECO:0007669"/>
    <property type="project" value="InterPro"/>
</dbReference>
<sequence length="647" mass="72962">MSVEKMTLLNIVGKAEDAENVLKDIVTNVEVNLIPAIHQIESNNFTFDVTNENIDKIIDMNYAGSYKKESLSDDLRNKSEAIKRIFDIKDNELNIKIDTLFAKEDILKEFDNIIGEIHDTNEKINTLKKELEHLEGYYSNIFRELKNFSISLSDLRSMEYFEFKVGILSKEGRQKVKKNYENILGIFLHTGSSQEGEVYIVMYPKEMNIEMTRILRSLGFKEIPIPEEYSGTPGEISERIDIKRNSILAEIAENEKIEDKIKSKYTDRVKELLAHANMILKMEDIQENLAFSKKYFYLSAWIAESDRDKLTSLLKKYDGIVAVFKKDEISNAPTKLKNNWLFKPFEMLVKMYGTPSYNELDPTPFLSLSYMFLFGMMFGDLGQGFVILLAGLLVGKKSKTFGGLLTRLGASSMVFGTLYGAVFGFETIIPALLIRPFENINTMLLIAIGVGVTLLIISYILGIINAFKRKDVEEAIFGNKGIAGFVLFIDLLLLVGGMMLGLNIMPMPVGIAIAVLTLLSIIFKMPLANLVEKKRPLHHEEISGYYIEGVFSLLETFLSMLSGTVSFIRVGAFALTHVGLFIAFETIGEMIGSAAGNAVVLIIGNLLILGLEGLIVFIQGLRLQYYELFSRYYKGDGKAFEPVKLEY</sequence>
<feature type="transmembrane region" description="Helical" evidence="8">
    <location>
        <begin position="414"/>
        <end position="434"/>
    </location>
</feature>
<feature type="transmembrane region" description="Helical" evidence="8">
    <location>
        <begin position="567"/>
        <end position="587"/>
    </location>
</feature>
<evidence type="ECO:0000256" key="2">
    <source>
        <dbReference type="ARBA" id="ARBA00009904"/>
    </source>
</evidence>
<evidence type="ECO:0000256" key="7">
    <source>
        <dbReference type="ARBA" id="ARBA00023136"/>
    </source>
</evidence>
<dbReference type="Gene3D" id="3.30.70.2750">
    <property type="match status" value="1"/>
</dbReference>
<dbReference type="GO" id="GO:0051117">
    <property type="term" value="F:ATPase binding"/>
    <property type="evidence" value="ECO:0007669"/>
    <property type="project" value="TreeGrafter"/>
</dbReference>
<accession>A0A4Z0D1L0</accession>
<dbReference type="Pfam" id="PF01496">
    <property type="entry name" value="V_ATPase_I"/>
    <property type="match status" value="1"/>
</dbReference>